<evidence type="ECO:0000256" key="13">
    <source>
        <dbReference type="ARBA" id="ARBA00023242"/>
    </source>
</evidence>
<evidence type="ECO:0000259" key="16">
    <source>
        <dbReference type="PROSITE" id="PS50108"/>
    </source>
</evidence>
<dbReference type="GO" id="GO:0006400">
    <property type="term" value="P:tRNA modification"/>
    <property type="evidence" value="ECO:0007669"/>
    <property type="project" value="InterPro"/>
</dbReference>
<comment type="similarity">
    <text evidence="4">Belongs to the tRNA(His) guanylyltransferase family.</text>
</comment>
<evidence type="ECO:0000256" key="2">
    <source>
        <dbReference type="ARBA" id="ARBA00002939"/>
    </source>
</evidence>
<feature type="region of interest" description="Disordered" evidence="15">
    <location>
        <begin position="1"/>
        <end position="22"/>
    </location>
</feature>
<evidence type="ECO:0000256" key="1">
    <source>
        <dbReference type="ARBA" id="ARBA00001946"/>
    </source>
</evidence>
<evidence type="ECO:0000313" key="17">
    <source>
        <dbReference type="EMBL" id="VFU59464.1"/>
    </source>
</evidence>
<evidence type="ECO:0000256" key="5">
    <source>
        <dbReference type="ARBA" id="ARBA00012511"/>
    </source>
</evidence>
<keyword evidence="8" id="KW-0548">Nucleotidyltransferase</keyword>
<comment type="catalytic activity">
    <reaction evidence="14">
        <text>a 5'-end ribonucleotide-tRNA(His) + GTP + ATP + H2O = a 5'-end phospho-guanosine-ribonucleotide-tRNA(His) + AMP + 2 diphosphate + H(+)</text>
        <dbReference type="Rhea" id="RHEA:54564"/>
        <dbReference type="Rhea" id="RHEA-COMP:14193"/>
        <dbReference type="Rhea" id="RHEA-COMP:14917"/>
        <dbReference type="ChEBI" id="CHEBI:15377"/>
        <dbReference type="ChEBI" id="CHEBI:15378"/>
        <dbReference type="ChEBI" id="CHEBI:30616"/>
        <dbReference type="ChEBI" id="CHEBI:33019"/>
        <dbReference type="ChEBI" id="CHEBI:37565"/>
        <dbReference type="ChEBI" id="CHEBI:138282"/>
        <dbReference type="ChEBI" id="CHEBI:141847"/>
        <dbReference type="ChEBI" id="CHEBI:456215"/>
        <dbReference type="EC" id="2.7.7.79"/>
    </reaction>
</comment>
<evidence type="ECO:0000256" key="10">
    <source>
        <dbReference type="ARBA" id="ARBA00022741"/>
    </source>
</evidence>
<keyword evidence="11" id="KW-0460">Magnesium</keyword>
<dbReference type="InterPro" id="IPR024956">
    <property type="entry name" value="tRNAHis_GuaTrfase_cat"/>
</dbReference>
<dbReference type="PANTHER" id="PTHR12729">
    <property type="entry name" value="TRNA(HIS) GUANYLYLTRANSFERASE-RELATED"/>
    <property type="match status" value="1"/>
</dbReference>
<evidence type="ECO:0000256" key="7">
    <source>
        <dbReference type="ARBA" id="ARBA00022694"/>
    </source>
</evidence>
<dbReference type="GO" id="GO:0005525">
    <property type="term" value="F:GTP binding"/>
    <property type="evidence" value="ECO:0007669"/>
    <property type="project" value="UniProtKB-KW"/>
</dbReference>
<evidence type="ECO:0000256" key="4">
    <source>
        <dbReference type="ARBA" id="ARBA00010113"/>
    </source>
</evidence>
<comment type="function">
    <text evidence="2">Adds a GMP to the 5'-end of tRNA(His) after transcription and RNase P cleavage.</text>
</comment>
<dbReference type="Gene3D" id="3.30.70.3000">
    <property type="match status" value="2"/>
</dbReference>
<name>A0A6N2MYN8_SALVM</name>
<comment type="cofactor">
    <cofactor evidence="1">
        <name>Mg(2+)</name>
        <dbReference type="ChEBI" id="CHEBI:18420"/>
    </cofactor>
</comment>
<dbReference type="GO" id="GO:0005654">
    <property type="term" value="C:nucleoplasm"/>
    <property type="evidence" value="ECO:0007669"/>
    <property type="project" value="UniProtKB-SubCell"/>
</dbReference>
<keyword evidence="6" id="KW-0808">Transferase</keyword>
<proteinExistence type="inferred from homology"/>
<gene>
    <name evidence="17" type="ORF">SVIM_LOCUS437972</name>
</gene>
<dbReference type="CDD" id="cd00132">
    <property type="entry name" value="CRIB"/>
    <property type="match status" value="1"/>
</dbReference>
<dbReference type="InterPro" id="IPR038469">
    <property type="entry name" value="tRNAHis_GuaTrfase_Thg1_sf"/>
</dbReference>
<keyword evidence="12" id="KW-0342">GTP-binding</keyword>
<keyword evidence="9" id="KW-0479">Metal-binding</keyword>
<reference evidence="17" key="1">
    <citation type="submission" date="2019-03" db="EMBL/GenBank/DDBJ databases">
        <authorList>
            <person name="Mank J."/>
            <person name="Almeida P."/>
        </authorList>
    </citation>
    <scope>NUCLEOTIDE SEQUENCE</scope>
    <source>
        <strain evidence="17">78183</strain>
    </source>
</reference>
<dbReference type="PANTHER" id="PTHR12729:SF6">
    <property type="entry name" value="TRNA(HIS) GUANYLYLTRANSFERASE-RELATED"/>
    <property type="match status" value="1"/>
</dbReference>
<dbReference type="InterPro" id="IPR000095">
    <property type="entry name" value="CRIB_dom"/>
</dbReference>
<protein>
    <recommendedName>
        <fullName evidence="5">tRNA(His) guanylyltransferase</fullName>
        <ecNumber evidence="5">2.7.7.79</ecNumber>
    </recommendedName>
</protein>
<dbReference type="EC" id="2.7.7.79" evidence="5"/>
<dbReference type="Pfam" id="PF04446">
    <property type="entry name" value="Thg1"/>
    <property type="match status" value="2"/>
</dbReference>
<dbReference type="EMBL" id="CAADRP010002040">
    <property type="protein sequence ID" value="VFU59464.1"/>
    <property type="molecule type" value="Genomic_DNA"/>
</dbReference>
<dbReference type="GO" id="GO:0000287">
    <property type="term" value="F:magnesium ion binding"/>
    <property type="evidence" value="ECO:0007669"/>
    <property type="project" value="InterPro"/>
</dbReference>
<evidence type="ECO:0000256" key="14">
    <source>
        <dbReference type="ARBA" id="ARBA00047281"/>
    </source>
</evidence>
<evidence type="ECO:0000256" key="3">
    <source>
        <dbReference type="ARBA" id="ARBA00004642"/>
    </source>
</evidence>
<evidence type="ECO:0000256" key="9">
    <source>
        <dbReference type="ARBA" id="ARBA00022723"/>
    </source>
</evidence>
<dbReference type="AlphaFoldDB" id="A0A6N2MYN8"/>
<organism evidence="17">
    <name type="scientific">Salix viminalis</name>
    <name type="common">Common osier</name>
    <name type="synonym">Basket willow</name>
    <dbReference type="NCBI Taxonomy" id="40686"/>
    <lineage>
        <taxon>Eukaryota</taxon>
        <taxon>Viridiplantae</taxon>
        <taxon>Streptophyta</taxon>
        <taxon>Embryophyta</taxon>
        <taxon>Tracheophyta</taxon>
        <taxon>Spermatophyta</taxon>
        <taxon>Magnoliopsida</taxon>
        <taxon>eudicotyledons</taxon>
        <taxon>Gunneridae</taxon>
        <taxon>Pentapetalae</taxon>
        <taxon>rosids</taxon>
        <taxon>fabids</taxon>
        <taxon>Malpighiales</taxon>
        <taxon>Salicaceae</taxon>
        <taxon>Saliceae</taxon>
        <taxon>Salix</taxon>
    </lineage>
</organism>
<comment type="subcellular location">
    <subcellularLocation>
        <location evidence="3">Nucleus</location>
        <location evidence="3">Nucleoplasm</location>
    </subcellularLocation>
</comment>
<sequence>MANKFTGMENDTGPKVQPRGTRSVVYPNPLQAALQHYSSVEQQNPSQSQVLMANSKYEYVKSFEVEDEIMFPNLIVVRVGGRHFQRFSEVHEFEKPNDEKALKLMSLCATSVLQEYPDIVFSFGFSDEYSFVFKQTTKFYQRRASKVASIIVSFFTSVYVTKWKEFFPEKELKYPPSFHARPIVCHITNQHNTCLWELVKSGKTEKEALDILKGTQKQERNELLFQQFGINYRTLPQMFRQGSCALKTEVEDIVKYSENGTPIKRMRKDPTTVHSKNIAGRSFWNEHQSLLKELGVFTKDVGKINSDYIRSFLFESKLMASTWIVIRIDGCHFHRFSEVHDFEKPNDEQALNLMNSCAVAVLQEFPDVVFSYGVSDEYSFVLKKDSQFWQRKASNIVSIVVSFFTSMYVMNWKAFFPQKELKYCPAFDGRAVCYPSTEILRDYLAWRQATSTTSTILVSGCLLSLEKAKVKLNGTQAQEKKEMLAWFGIDDYNALPAMFRQGSSVFQNMRDHKERFVVLPFSLGCASQSSVAVAATDKPCRKPKHETKSSHAARRQEGREESSGQEKTRSNTLSSLALPNPNMSSGMHKLVRGIKSLSQIFVYREEEEEEEEDDEQMEREMEIGFPTDVKHLTHIGLDGTATTSNPIKGWESLKPPEIISFPSLSLTHFELAMTAQPHGSVLEVDHSNLS</sequence>
<dbReference type="Pfam" id="PF14413">
    <property type="entry name" value="Thg1C"/>
    <property type="match status" value="1"/>
</dbReference>
<evidence type="ECO:0000256" key="15">
    <source>
        <dbReference type="SAM" id="MobiDB-lite"/>
    </source>
</evidence>
<feature type="domain" description="CRIB" evidence="16">
    <location>
        <begin position="623"/>
        <end position="636"/>
    </location>
</feature>
<dbReference type="FunFam" id="3.30.70.3000:FF:000002">
    <property type="entry name" value="tRNA(His) guanylyltransferase 1"/>
    <property type="match status" value="1"/>
</dbReference>
<feature type="compositionally biased region" description="Polar residues" evidence="15">
    <location>
        <begin position="570"/>
        <end position="584"/>
    </location>
</feature>
<keyword evidence="10" id="KW-0547">Nucleotide-binding</keyword>
<dbReference type="InterPro" id="IPR007537">
    <property type="entry name" value="tRNAHis_GuaTrfase_Thg1"/>
</dbReference>
<evidence type="ECO:0000256" key="8">
    <source>
        <dbReference type="ARBA" id="ARBA00022695"/>
    </source>
</evidence>
<dbReference type="GO" id="GO:0008193">
    <property type="term" value="F:tRNA guanylyltransferase activity"/>
    <property type="evidence" value="ECO:0007669"/>
    <property type="project" value="UniProtKB-EC"/>
</dbReference>
<keyword evidence="13" id="KW-0539">Nucleus</keyword>
<feature type="region of interest" description="Disordered" evidence="15">
    <location>
        <begin position="534"/>
        <end position="584"/>
    </location>
</feature>
<feature type="compositionally biased region" description="Basic and acidic residues" evidence="15">
    <location>
        <begin position="546"/>
        <end position="569"/>
    </location>
</feature>
<evidence type="ECO:0000256" key="12">
    <source>
        <dbReference type="ARBA" id="ARBA00023134"/>
    </source>
</evidence>
<dbReference type="PROSITE" id="PS50108">
    <property type="entry name" value="CRIB"/>
    <property type="match status" value="1"/>
</dbReference>
<dbReference type="InterPro" id="IPR025845">
    <property type="entry name" value="Thg1_C_dom"/>
</dbReference>
<evidence type="ECO:0000256" key="11">
    <source>
        <dbReference type="ARBA" id="ARBA00022842"/>
    </source>
</evidence>
<keyword evidence="7" id="KW-0819">tRNA processing</keyword>
<accession>A0A6N2MYN8</accession>
<evidence type="ECO:0000256" key="6">
    <source>
        <dbReference type="ARBA" id="ARBA00022679"/>
    </source>
</evidence>